<evidence type="ECO:0000313" key="4">
    <source>
        <dbReference type="Proteomes" id="UP000678393"/>
    </source>
</evidence>
<organism evidence="3 4">
    <name type="scientific">Candidula unifasciata</name>
    <dbReference type="NCBI Taxonomy" id="100452"/>
    <lineage>
        <taxon>Eukaryota</taxon>
        <taxon>Metazoa</taxon>
        <taxon>Spiralia</taxon>
        <taxon>Lophotrochozoa</taxon>
        <taxon>Mollusca</taxon>
        <taxon>Gastropoda</taxon>
        <taxon>Heterobranchia</taxon>
        <taxon>Euthyneura</taxon>
        <taxon>Panpulmonata</taxon>
        <taxon>Eupulmonata</taxon>
        <taxon>Stylommatophora</taxon>
        <taxon>Helicina</taxon>
        <taxon>Helicoidea</taxon>
        <taxon>Geomitridae</taxon>
        <taxon>Candidula</taxon>
    </lineage>
</organism>
<reference evidence="3" key="1">
    <citation type="submission" date="2021-04" db="EMBL/GenBank/DDBJ databases">
        <authorList>
            <consortium name="Molecular Ecology Group"/>
        </authorList>
    </citation>
    <scope>NUCLEOTIDE SEQUENCE</scope>
</reference>
<dbReference type="InterPro" id="IPR048257">
    <property type="entry name" value="DUF4590"/>
</dbReference>
<proteinExistence type="predicted"/>
<dbReference type="EMBL" id="CAJHNH020008540">
    <property type="protein sequence ID" value="CAG5136517.1"/>
    <property type="molecule type" value="Genomic_DNA"/>
</dbReference>
<feature type="non-terminal residue" evidence="3">
    <location>
        <position position="176"/>
    </location>
</feature>
<dbReference type="Pfam" id="PF15257">
    <property type="entry name" value="DUF4590"/>
    <property type="match status" value="1"/>
</dbReference>
<dbReference type="AlphaFoldDB" id="A0A8S4A3Z3"/>
<dbReference type="OrthoDB" id="120976at2759"/>
<evidence type="ECO:0000256" key="1">
    <source>
        <dbReference type="SAM" id="MobiDB-lite"/>
    </source>
</evidence>
<evidence type="ECO:0000313" key="3">
    <source>
        <dbReference type="EMBL" id="CAG5136517.1"/>
    </source>
</evidence>
<feature type="non-terminal residue" evidence="3">
    <location>
        <position position="1"/>
    </location>
</feature>
<dbReference type="PANTHER" id="PTHR23034:SF2">
    <property type="entry name" value="GLUTAMATE-RICH PROTEIN 3"/>
    <property type="match status" value="1"/>
</dbReference>
<sequence>LHPEESAKLHRGQQESMCEVSMHYHGSTLSLAHEQLDPRQEIVIEQQHCGGNTLTVFKDKLEPNSDFSFLSYRHRGYPFSLTIYVDGTMNCRVSTCCEFRHKQGGRIGGKTGHFSIKSISGTAPCYRCQVEKGIQVRSQAVRPKLKRPPQNLEEVRGHPAEKPKSSKSETNKNHKQ</sequence>
<gene>
    <name evidence="3" type="ORF">CUNI_LOCUS22075</name>
</gene>
<feature type="compositionally biased region" description="Basic and acidic residues" evidence="1">
    <location>
        <begin position="153"/>
        <end position="176"/>
    </location>
</feature>
<feature type="region of interest" description="Disordered" evidence="1">
    <location>
        <begin position="139"/>
        <end position="176"/>
    </location>
</feature>
<name>A0A8S4A3Z3_9EUPU</name>
<comment type="caution">
    <text evidence="3">The sequence shown here is derived from an EMBL/GenBank/DDBJ whole genome shotgun (WGS) entry which is preliminary data.</text>
</comment>
<feature type="domain" description="DUF4590" evidence="2">
    <location>
        <begin position="31"/>
        <end position="137"/>
    </location>
</feature>
<protein>
    <recommendedName>
        <fullName evidence="2">DUF4590 domain-containing protein</fullName>
    </recommendedName>
</protein>
<dbReference type="PANTHER" id="PTHR23034">
    <property type="entry name" value="GLUTAMATE-RICH PROTEIN 3"/>
    <property type="match status" value="1"/>
</dbReference>
<accession>A0A8S4A3Z3</accession>
<dbReference type="InterPro" id="IPR027962">
    <property type="entry name" value="ERICH3"/>
</dbReference>
<dbReference type="Proteomes" id="UP000678393">
    <property type="component" value="Unassembled WGS sequence"/>
</dbReference>
<keyword evidence="4" id="KW-1185">Reference proteome</keyword>
<evidence type="ECO:0000259" key="2">
    <source>
        <dbReference type="Pfam" id="PF15257"/>
    </source>
</evidence>